<organism evidence="2">
    <name type="scientific">Opuntia streptacantha</name>
    <name type="common">Prickly pear cactus</name>
    <name type="synonym">Opuntia cardona</name>
    <dbReference type="NCBI Taxonomy" id="393608"/>
    <lineage>
        <taxon>Eukaryota</taxon>
        <taxon>Viridiplantae</taxon>
        <taxon>Streptophyta</taxon>
        <taxon>Embryophyta</taxon>
        <taxon>Tracheophyta</taxon>
        <taxon>Spermatophyta</taxon>
        <taxon>Magnoliopsida</taxon>
        <taxon>eudicotyledons</taxon>
        <taxon>Gunneridae</taxon>
        <taxon>Pentapetalae</taxon>
        <taxon>Caryophyllales</taxon>
        <taxon>Cactineae</taxon>
        <taxon>Cactaceae</taxon>
        <taxon>Opuntioideae</taxon>
        <taxon>Opuntia</taxon>
    </lineage>
</organism>
<evidence type="ECO:0000313" key="2">
    <source>
        <dbReference type="EMBL" id="MBA4671417.1"/>
    </source>
</evidence>
<protein>
    <recommendedName>
        <fullName evidence="1">Reverse transcriptase zinc-binding domain-containing protein</fullName>
    </recommendedName>
</protein>
<feature type="domain" description="Reverse transcriptase zinc-binding" evidence="1">
    <location>
        <begin position="43"/>
        <end position="120"/>
    </location>
</feature>
<dbReference type="AlphaFoldDB" id="A0A7C9ANP5"/>
<reference evidence="2" key="1">
    <citation type="journal article" date="2013" name="J. Plant Res.">
        <title>Effect of fungi and light on seed germination of three Opuntia species from semiarid lands of central Mexico.</title>
        <authorList>
            <person name="Delgado-Sanchez P."/>
            <person name="Jimenez-Bremont J.F."/>
            <person name="Guerrero-Gonzalez Mde L."/>
            <person name="Flores J."/>
        </authorList>
    </citation>
    <scope>NUCLEOTIDE SEQUENCE</scope>
    <source>
        <tissue evidence="2">Cladode</tissue>
    </source>
</reference>
<proteinExistence type="predicted"/>
<sequence length="128" mass="14857">MMRSYFQAFYSSTTQGGIRVTKLIGATTVATWLKVWSVRLDLSRQRATVDSLVGSVWQNIAPPKVEFMVWLALLRKLNTKDMLVRKKMLMDDLNYCTFGIAYKEDIDHVLLTCLISWRLWLKIAHDRG</sequence>
<accession>A0A7C9ANP5</accession>
<dbReference type="EMBL" id="GISG01250872">
    <property type="protein sequence ID" value="MBA4671417.1"/>
    <property type="molecule type" value="Transcribed_RNA"/>
</dbReference>
<dbReference type="Pfam" id="PF13966">
    <property type="entry name" value="zf-RVT"/>
    <property type="match status" value="1"/>
</dbReference>
<name>A0A7C9ANP5_OPUST</name>
<evidence type="ECO:0000259" key="1">
    <source>
        <dbReference type="Pfam" id="PF13966"/>
    </source>
</evidence>
<dbReference type="EMBL" id="GISG01250874">
    <property type="protein sequence ID" value="MBA4671418.1"/>
    <property type="molecule type" value="Transcribed_RNA"/>
</dbReference>
<dbReference type="InterPro" id="IPR026960">
    <property type="entry name" value="RVT-Znf"/>
</dbReference>
<reference evidence="2" key="2">
    <citation type="submission" date="2020-07" db="EMBL/GenBank/DDBJ databases">
        <authorList>
            <person name="Vera ALvarez R."/>
            <person name="Arias-Moreno D.M."/>
            <person name="Jimenez-Jacinto V."/>
            <person name="Jimenez-Bremont J.F."/>
            <person name="Swaminathan K."/>
            <person name="Moose S.P."/>
            <person name="Guerrero-Gonzalez M.L."/>
            <person name="Marino-Ramirez L."/>
            <person name="Landsman D."/>
            <person name="Rodriguez-Kessler M."/>
            <person name="Delgado-Sanchez P."/>
        </authorList>
    </citation>
    <scope>NUCLEOTIDE SEQUENCE</scope>
    <source>
        <tissue evidence="2">Cladode</tissue>
    </source>
</reference>